<dbReference type="PANTHER" id="PTHR43033">
    <property type="entry name" value="TRNA(ILE)-LYSIDINE SYNTHASE-RELATED"/>
    <property type="match status" value="1"/>
</dbReference>
<organism evidence="8 9">
    <name type="scientific">Palleronia abyssalis</name>
    <dbReference type="NCBI Taxonomy" id="1501240"/>
    <lineage>
        <taxon>Bacteria</taxon>
        <taxon>Pseudomonadati</taxon>
        <taxon>Pseudomonadota</taxon>
        <taxon>Alphaproteobacteria</taxon>
        <taxon>Rhodobacterales</taxon>
        <taxon>Roseobacteraceae</taxon>
        <taxon>Palleronia</taxon>
    </lineage>
</organism>
<dbReference type="CDD" id="cd01992">
    <property type="entry name" value="TilS_N"/>
    <property type="match status" value="1"/>
</dbReference>
<dbReference type="SUPFAM" id="SSF52402">
    <property type="entry name" value="Adenine nucleotide alpha hydrolases-like"/>
    <property type="match status" value="1"/>
</dbReference>
<sequence>MADRADPVSCLAGIAIPDHRIGIAVSGGGDSLAALVAACEAGLNVRAATVDHGLRPESRREAETVAQFCGERGIPHRILSWNWDGTGNLSANAREGRLQALAEWASAEDLACVVLGHTRDDVAETFVMRLARKSGVDGLSTMRASFTVDNVRFVRPLLCVSRASLRAFLTARGHDWIEDPTNCDPTYERARIRAGLTALQGLGIDADTLAAVADQMRGARTALDATALNLVDRHCRQTAGALVISHRLHDEPEELVRRVYVASLRWVGAQAYAPRRDDAARFIAAAKAGRDATLHGVRLISQSSEALMVREYDAVRGRSGRVNDPWDQRWRLAGPSLDGAEVRDLGPDGLSQCPDWRKTGLRREILLPTPAIWQGDFLVAAPLAGLSDGWTAMTASFRDEFAPMDSID</sequence>
<dbReference type="InterPro" id="IPR011063">
    <property type="entry name" value="TilS/TtcA_N"/>
</dbReference>
<dbReference type="NCBIfam" id="TIGR02432">
    <property type="entry name" value="lysidine_TilS_N"/>
    <property type="match status" value="1"/>
</dbReference>
<accession>A0A2R8BX50</accession>
<dbReference type="GO" id="GO:0006400">
    <property type="term" value="P:tRNA modification"/>
    <property type="evidence" value="ECO:0007669"/>
    <property type="project" value="UniProtKB-UniRule"/>
</dbReference>
<evidence type="ECO:0000256" key="2">
    <source>
        <dbReference type="ARBA" id="ARBA00022694"/>
    </source>
</evidence>
<comment type="subcellular location">
    <subcellularLocation>
        <location evidence="6">Cytoplasm</location>
    </subcellularLocation>
</comment>
<dbReference type="GO" id="GO:0032267">
    <property type="term" value="F:tRNA(Ile)-lysidine synthase activity"/>
    <property type="evidence" value="ECO:0007669"/>
    <property type="project" value="UniProtKB-EC"/>
</dbReference>
<dbReference type="InterPro" id="IPR014729">
    <property type="entry name" value="Rossmann-like_a/b/a_fold"/>
</dbReference>
<dbReference type="GO" id="GO:0005524">
    <property type="term" value="F:ATP binding"/>
    <property type="evidence" value="ECO:0007669"/>
    <property type="project" value="UniProtKB-UniRule"/>
</dbReference>
<name>A0A2R8BX50_9RHOB</name>
<feature type="binding site" evidence="6">
    <location>
        <begin position="26"/>
        <end position="31"/>
    </location>
    <ligand>
        <name>ATP</name>
        <dbReference type="ChEBI" id="CHEBI:30616"/>
    </ligand>
</feature>
<dbReference type="InterPro" id="IPR012094">
    <property type="entry name" value="tRNA_Ile_lys_synt"/>
</dbReference>
<evidence type="ECO:0000256" key="1">
    <source>
        <dbReference type="ARBA" id="ARBA00022598"/>
    </source>
</evidence>
<dbReference type="PANTHER" id="PTHR43033:SF1">
    <property type="entry name" value="TRNA(ILE)-LYSIDINE SYNTHASE-RELATED"/>
    <property type="match status" value="1"/>
</dbReference>
<keyword evidence="6" id="KW-0963">Cytoplasm</keyword>
<dbReference type="EC" id="6.3.4.19" evidence="6"/>
<gene>
    <name evidence="6 8" type="primary">tilS</name>
    <name evidence="8" type="ORF">PAA8504_02585</name>
</gene>
<comment type="function">
    <text evidence="6">Ligates lysine onto the cytidine present at position 34 of the AUA codon-specific tRNA(Ile) that contains the anticodon CAU, in an ATP-dependent manner. Cytidine is converted to lysidine, thus changing the amino acid specificity of the tRNA from methionine to isoleucine.</text>
</comment>
<evidence type="ECO:0000256" key="3">
    <source>
        <dbReference type="ARBA" id="ARBA00022741"/>
    </source>
</evidence>
<evidence type="ECO:0000313" key="9">
    <source>
        <dbReference type="Proteomes" id="UP000244912"/>
    </source>
</evidence>
<comment type="catalytic activity">
    <reaction evidence="5 6">
        <text>cytidine(34) in tRNA(Ile2) + L-lysine + ATP = lysidine(34) in tRNA(Ile2) + AMP + diphosphate + H(+)</text>
        <dbReference type="Rhea" id="RHEA:43744"/>
        <dbReference type="Rhea" id="RHEA-COMP:10625"/>
        <dbReference type="Rhea" id="RHEA-COMP:10670"/>
        <dbReference type="ChEBI" id="CHEBI:15378"/>
        <dbReference type="ChEBI" id="CHEBI:30616"/>
        <dbReference type="ChEBI" id="CHEBI:32551"/>
        <dbReference type="ChEBI" id="CHEBI:33019"/>
        <dbReference type="ChEBI" id="CHEBI:82748"/>
        <dbReference type="ChEBI" id="CHEBI:83665"/>
        <dbReference type="ChEBI" id="CHEBI:456215"/>
        <dbReference type="EC" id="6.3.4.19"/>
    </reaction>
</comment>
<comment type="domain">
    <text evidence="6">The N-terminal region contains the highly conserved SGGXDS motif, predicted to be a P-loop motif involved in ATP binding.</text>
</comment>
<keyword evidence="2 6" id="KW-0819">tRNA processing</keyword>
<dbReference type="Pfam" id="PF01171">
    <property type="entry name" value="ATP_bind_3"/>
    <property type="match status" value="1"/>
</dbReference>
<evidence type="ECO:0000256" key="4">
    <source>
        <dbReference type="ARBA" id="ARBA00022840"/>
    </source>
</evidence>
<evidence type="ECO:0000256" key="6">
    <source>
        <dbReference type="HAMAP-Rule" id="MF_01161"/>
    </source>
</evidence>
<dbReference type="InterPro" id="IPR012795">
    <property type="entry name" value="tRNA_Ile_lys_synt_N"/>
</dbReference>
<protein>
    <recommendedName>
        <fullName evidence="6">tRNA(Ile)-lysidine synthase</fullName>
        <ecNumber evidence="6">6.3.4.19</ecNumber>
    </recommendedName>
    <alternativeName>
        <fullName evidence="6">tRNA(Ile)-2-lysyl-cytidine synthase</fullName>
    </alternativeName>
    <alternativeName>
        <fullName evidence="6">tRNA(Ile)-lysidine synthetase</fullName>
    </alternativeName>
</protein>
<dbReference type="EMBL" id="ONZF01000005">
    <property type="protein sequence ID" value="SPJ24747.1"/>
    <property type="molecule type" value="Genomic_DNA"/>
</dbReference>
<dbReference type="Gene3D" id="3.40.50.620">
    <property type="entry name" value="HUPs"/>
    <property type="match status" value="1"/>
</dbReference>
<evidence type="ECO:0000256" key="5">
    <source>
        <dbReference type="ARBA" id="ARBA00048539"/>
    </source>
</evidence>
<dbReference type="OrthoDB" id="9807403at2"/>
<feature type="domain" description="tRNA(Ile)-lysidine/2-thiocytidine synthase N-terminal" evidence="7">
    <location>
        <begin position="21"/>
        <end position="194"/>
    </location>
</feature>
<dbReference type="AlphaFoldDB" id="A0A2R8BX50"/>
<evidence type="ECO:0000259" key="7">
    <source>
        <dbReference type="Pfam" id="PF01171"/>
    </source>
</evidence>
<dbReference type="Proteomes" id="UP000244912">
    <property type="component" value="Unassembled WGS sequence"/>
</dbReference>
<dbReference type="HAMAP" id="MF_01161">
    <property type="entry name" value="tRNA_Ile_lys_synt"/>
    <property type="match status" value="1"/>
</dbReference>
<keyword evidence="3 6" id="KW-0547">Nucleotide-binding</keyword>
<reference evidence="8 9" key="1">
    <citation type="submission" date="2018-03" db="EMBL/GenBank/DDBJ databases">
        <authorList>
            <person name="Keele B.F."/>
        </authorList>
    </citation>
    <scope>NUCLEOTIDE SEQUENCE [LARGE SCALE GENOMIC DNA]</scope>
    <source>
        <strain evidence="8 9">CECT 8504</strain>
    </source>
</reference>
<keyword evidence="4 6" id="KW-0067">ATP-binding</keyword>
<keyword evidence="1 6" id="KW-0436">Ligase</keyword>
<evidence type="ECO:0000313" key="8">
    <source>
        <dbReference type="EMBL" id="SPJ24747.1"/>
    </source>
</evidence>
<keyword evidence="9" id="KW-1185">Reference proteome</keyword>
<dbReference type="RefSeq" id="WP_108894564.1">
    <property type="nucleotide sequence ID" value="NZ_ONZF01000005.1"/>
</dbReference>
<proteinExistence type="inferred from homology"/>
<dbReference type="GO" id="GO:0005737">
    <property type="term" value="C:cytoplasm"/>
    <property type="evidence" value="ECO:0007669"/>
    <property type="project" value="UniProtKB-SubCell"/>
</dbReference>
<comment type="similarity">
    <text evidence="6">Belongs to the tRNA(Ile)-lysidine synthase family.</text>
</comment>